<proteinExistence type="predicted"/>
<dbReference type="KEGG" id="nga:Ngar_c00740"/>
<dbReference type="HOGENOM" id="CLU_1381441_0_0_2"/>
<evidence type="ECO:0000259" key="1">
    <source>
        <dbReference type="Pfam" id="PF01385"/>
    </source>
</evidence>
<dbReference type="EMBL" id="CP002408">
    <property type="protein sequence ID" value="AFU57024.1"/>
    <property type="molecule type" value="Genomic_DNA"/>
</dbReference>
<dbReference type="BioCyc" id="CNIT1237085:G1324-74-MONOMER"/>
<evidence type="ECO:0000313" key="2">
    <source>
        <dbReference type="EMBL" id="AFU57024.1"/>
    </source>
</evidence>
<dbReference type="InParanoid" id="K0ILE2"/>
<name>K0ILE2_NITGG</name>
<organism evidence="2 3">
    <name type="scientific">Nitrososphaera gargensis (strain Ga9.2)</name>
    <dbReference type="NCBI Taxonomy" id="1237085"/>
    <lineage>
        <taxon>Archaea</taxon>
        <taxon>Nitrososphaerota</taxon>
        <taxon>Nitrososphaeria</taxon>
        <taxon>Nitrososphaerales</taxon>
        <taxon>Nitrososphaeraceae</taxon>
        <taxon>Nitrososphaera</taxon>
    </lineage>
</organism>
<dbReference type="OrthoDB" id="33505at2157"/>
<dbReference type="Proteomes" id="UP000008037">
    <property type="component" value="Chromosome"/>
</dbReference>
<keyword evidence="3" id="KW-1185">Reference proteome</keyword>
<sequence length="197" mass="22521">MHRIPVGILKGCTIIRDVDQWYACITTTTDDSVVEKSIKTDVTKSVGIDVGLINWLALSDGRIIENPLDFDAQAKKIKQLQKNHARKQKGSRNREKARIQLAKAWRQVRRCRDDFVHKTSRTIADQGYTFVIFEKVEYQKHGQEPPSSIGNNGCHLGKAAPINCLQGRKARWTGTSRQSRWYIAEMLWVWSGSKRKA</sequence>
<accession>K0ILE2</accession>
<gene>
    <name evidence="2" type="ordered locus">Ngar_c00740</name>
</gene>
<reference evidence="2 3" key="1">
    <citation type="journal article" date="2012" name="Environ. Microbiol.">
        <title>The genome of the ammonia-oxidizing Candidatus Nitrososphaera gargensis: insights into metabolic versatility and environmental adaptations.</title>
        <authorList>
            <person name="Spang A."/>
            <person name="Poehlein A."/>
            <person name="Offre P."/>
            <person name="Zumbragel S."/>
            <person name="Haider S."/>
            <person name="Rychlik N."/>
            <person name="Nowka B."/>
            <person name="Schmeisser C."/>
            <person name="Lebedeva E.V."/>
            <person name="Rattei T."/>
            <person name="Bohm C."/>
            <person name="Schmid M."/>
            <person name="Galushko A."/>
            <person name="Hatzenpichler R."/>
            <person name="Weinmaier T."/>
            <person name="Daniel R."/>
            <person name="Schleper C."/>
            <person name="Spieck E."/>
            <person name="Streit W."/>
            <person name="Wagner M."/>
        </authorList>
    </citation>
    <scope>NUCLEOTIDE SEQUENCE [LARGE SCALE GENOMIC DNA]</scope>
    <source>
        <strain evidence="3">Ga9.2</strain>
    </source>
</reference>
<protein>
    <submittedName>
        <fullName evidence="2">Putative transposase, IS605 OrfB family</fullName>
    </submittedName>
</protein>
<dbReference type="Pfam" id="PF01385">
    <property type="entry name" value="OrfB_IS605"/>
    <property type="match status" value="1"/>
</dbReference>
<dbReference type="STRING" id="1237085.Ngar_c00740"/>
<dbReference type="InterPro" id="IPR001959">
    <property type="entry name" value="Transposase"/>
</dbReference>
<evidence type="ECO:0000313" key="3">
    <source>
        <dbReference type="Proteomes" id="UP000008037"/>
    </source>
</evidence>
<feature type="domain" description="Probable transposase IS891/IS1136/IS1341" evidence="1">
    <location>
        <begin position="38"/>
        <end position="131"/>
    </location>
</feature>
<dbReference type="AlphaFoldDB" id="K0ILE2"/>